<keyword evidence="8" id="KW-1185">Reference proteome</keyword>
<gene>
    <name evidence="7" type="ORF">GCM10011309_08510</name>
</gene>
<evidence type="ECO:0000259" key="6">
    <source>
        <dbReference type="Pfam" id="PF03717"/>
    </source>
</evidence>
<feature type="domain" description="Penicillin-binding protein transpeptidase" evidence="5">
    <location>
        <begin position="231"/>
        <end position="516"/>
    </location>
</feature>
<dbReference type="Gene3D" id="3.40.710.10">
    <property type="entry name" value="DD-peptidase/beta-lactamase superfamily"/>
    <property type="match status" value="1"/>
</dbReference>
<dbReference type="InterPro" id="IPR001460">
    <property type="entry name" value="PCN-bd_Tpept"/>
</dbReference>
<dbReference type="Gene3D" id="3.30.450.330">
    <property type="match status" value="1"/>
</dbReference>
<keyword evidence="2" id="KW-0121">Carboxypeptidase</keyword>
<dbReference type="EMBL" id="BMYV01000001">
    <property type="protein sequence ID" value="GGX60976.1"/>
    <property type="molecule type" value="Genomic_DNA"/>
</dbReference>
<dbReference type="AlphaFoldDB" id="A0A918KEN4"/>
<dbReference type="PANTHER" id="PTHR30627:SF1">
    <property type="entry name" value="PEPTIDOGLYCAN D,D-TRANSPEPTIDASE FTSI"/>
    <property type="match status" value="1"/>
</dbReference>
<evidence type="ECO:0000256" key="3">
    <source>
        <dbReference type="ARBA" id="ARBA00023136"/>
    </source>
</evidence>
<sequence length="552" mass="60964">MTQSYTFQNQQTLTLADEEYRAVSEGRIRIRIGVVAFLFMLLVAIVRLAEISLFSDGAHQRVLPQAVQMQRADLTDRNGELLATTLETYSLYAEPRRVWNPSETAEVLQRLRPHLDRSTLQQKLELDRSFVWLERGLTPKERQAVFNLGLPGLDFRKEPKRVYPREALASHVVGFTDVDMAGVAGAERAFDDELIADNAPSIALSIDLRVQFALTDELTKAREKFDALDASGVVMDIQTGEIIAMASVPNFNPNDPGATLPATRFNHAAMSTYDLGSVFKPLTMAMALEDGVADQVEMFDVQKPYRVLNKYIRDDHPSEVPLNMWGVLGESSNRGTAMIAQRIGAERQRHHLRNLGLLDRVGYELAESAKPQVQKRWGEMATVTVSYGHGLSVTPLALTSAISAMLNDGVYVTPTVRKASMATPPVGRRVFRSEVSRDMVDMMRYVVTDGTGRRANVPGYGVMGKTGTAEKPSATGGYDQKRLVTSFVAAFPHSNPRYAMIVTLDEPKPIEGTYGYATAGWNATPTAGNVIRRIGPILPGARDTSKYAQVQP</sequence>
<evidence type="ECO:0000256" key="2">
    <source>
        <dbReference type="ARBA" id="ARBA00022645"/>
    </source>
</evidence>
<keyword evidence="4" id="KW-1133">Transmembrane helix</keyword>
<comment type="caution">
    <text evidence="7">The sequence shown here is derived from an EMBL/GenBank/DDBJ whole genome shotgun (WGS) entry which is preliminary data.</text>
</comment>
<evidence type="ECO:0000313" key="7">
    <source>
        <dbReference type="EMBL" id="GGX60976.1"/>
    </source>
</evidence>
<dbReference type="GO" id="GO:0005886">
    <property type="term" value="C:plasma membrane"/>
    <property type="evidence" value="ECO:0007669"/>
    <property type="project" value="TreeGrafter"/>
</dbReference>
<dbReference type="Pfam" id="PF03717">
    <property type="entry name" value="PBP_dimer"/>
    <property type="match status" value="1"/>
</dbReference>
<feature type="domain" description="Penicillin-binding protein dimerisation" evidence="6">
    <location>
        <begin position="70"/>
        <end position="176"/>
    </location>
</feature>
<dbReference type="SUPFAM" id="SSF56519">
    <property type="entry name" value="Penicillin binding protein dimerisation domain"/>
    <property type="match status" value="1"/>
</dbReference>
<keyword evidence="2" id="KW-0378">Hydrolase</keyword>
<proteinExistence type="predicted"/>
<dbReference type="GO" id="GO:0004180">
    <property type="term" value="F:carboxypeptidase activity"/>
    <property type="evidence" value="ECO:0007669"/>
    <property type="project" value="UniProtKB-KW"/>
</dbReference>
<keyword evidence="4" id="KW-0812">Transmembrane</keyword>
<keyword evidence="3 4" id="KW-0472">Membrane</keyword>
<dbReference type="SUPFAM" id="SSF56601">
    <property type="entry name" value="beta-lactamase/transpeptidase-like"/>
    <property type="match status" value="1"/>
</dbReference>
<dbReference type="GO" id="GO:0071555">
    <property type="term" value="P:cell wall organization"/>
    <property type="evidence" value="ECO:0007669"/>
    <property type="project" value="TreeGrafter"/>
</dbReference>
<comment type="subcellular location">
    <subcellularLocation>
        <location evidence="1">Membrane</location>
    </subcellularLocation>
</comment>
<dbReference type="InterPro" id="IPR036138">
    <property type="entry name" value="PBP_dimer_sf"/>
</dbReference>
<dbReference type="Pfam" id="PF00905">
    <property type="entry name" value="Transpeptidase"/>
    <property type="match status" value="1"/>
</dbReference>
<dbReference type="Gene3D" id="3.90.1310.10">
    <property type="entry name" value="Penicillin-binding protein 2a (Domain 2)"/>
    <property type="match status" value="1"/>
</dbReference>
<dbReference type="GO" id="GO:0008658">
    <property type="term" value="F:penicillin binding"/>
    <property type="evidence" value="ECO:0007669"/>
    <property type="project" value="InterPro"/>
</dbReference>
<name>A0A918KEN4_9PROT</name>
<keyword evidence="2" id="KW-0645">Protease</keyword>
<dbReference type="InterPro" id="IPR050515">
    <property type="entry name" value="Beta-lactam/transpept"/>
</dbReference>
<dbReference type="InterPro" id="IPR005311">
    <property type="entry name" value="PBP_dimer"/>
</dbReference>
<accession>A0A918KEN4</accession>
<evidence type="ECO:0000256" key="4">
    <source>
        <dbReference type="SAM" id="Phobius"/>
    </source>
</evidence>
<dbReference type="InterPro" id="IPR012338">
    <property type="entry name" value="Beta-lactam/transpept-like"/>
</dbReference>
<protein>
    <submittedName>
        <fullName evidence="7">Peptidoglycan glycosyltransferase</fullName>
    </submittedName>
</protein>
<reference evidence="7 8" key="1">
    <citation type="journal article" date="2014" name="Int. J. Syst. Evol. Microbiol.">
        <title>Complete genome sequence of Corynebacterium casei LMG S-19264T (=DSM 44701T), isolated from a smear-ripened cheese.</title>
        <authorList>
            <consortium name="US DOE Joint Genome Institute (JGI-PGF)"/>
            <person name="Walter F."/>
            <person name="Albersmeier A."/>
            <person name="Kalinowski J."/>
            <person name="Ruckert C."/>
        </authorList>
    </citation>
    <scope>NUCLEOTIDE SEQUENCE [LARGE SCALE GENOMIC DNA]</scope>
    <source>
        <strain evidence="7 8">KCTC 23968</strain>
    </source>
</reference>
<dbReference type="Proteomes" id="UP000600865">
    <property type="component" value="Unassembled WGS sequence"/>
</dbReference>
<evidence type="ECO:0000259" key="5">
    <source>
        <dbReference type="Pfam" id="PF00905"/>
    </source>
</evidence>
<evidence type="ECO:0000313" key="8">
    <source>
        <dbReference type="Proteomes" id="UP000600865"/>
    </source>
</evidence>
<dbReference type="PANTHER" id="PTHR30627">
    <property type="entry name" value="PEPTIDOGLYCAN D,D-TRANSPEPTIDASE"/>
    <property type="match status" value="1"/>
</dbReference>
<organism evidence="7 8">
    <name type="scientific">Litorimonas cladophorae</name>
    <dbReference type="NCBI Taxonomy" id="1220491"/>
    <lineage>
        <taxon>Bacteria</taxon>
        <taxon>Pseudomonadati</taxon>
        <taxon>Pseudomonadota</taxon>
        <taxon>Alphaproteobacteria</taxon>
        <taxon>Maricaulales</taxon>
        <taxon>Robiginitomaculaceae</taxon>
    </lineage>
</organism>
<evidence type="ECO:0000256" key="1">
    <source>
        <dbReference type="ARBA" id="ARBA00004370"/>
    </source>
</evidence>
<feature type="transmembrane region" description="Helical" evidence="4">
    <location>
        <begin position="30"/>
        <end position="49"/>
    </location>
</feature>
<dbReference type="RefSeq" id="WP_189581732.1">
    <property type="nucleotide sequence ID" value="NZ_BMYV01000001.1"/>
</dbReference>